<evidence type="ECO:0000313" key="9">
    <source>
        <dbReference type="Proteomes" id="UP000250192"/>
    </source>
</evidence>
<dbReference type="GO" id="GO:0016879">
    <property type="term" value="F:ligase activity, forming carbon-nitrogen bonds"/>
    <property type="evidence" value="ECO:0007669"/>
    <property type="project" value="UniProtKB-UniRule"/>
</dbReference>
<evidence type="ECO:0000256" key="4">
    <source>
        <dbReference type="ARBA" id="ARBA00022786"/>
    </source>
</evidence>
<dbReference type="Pfam" id="PF03136">
    <property type="entry name" value="Pup_ligase"/>
    <property type="match status" value="1"/>
</dbReference>
<keyword evidence="6" id="KW-0460">Magnesium</keyword>
<dbReference type="NCBIfam" id="TIGR03686">
    <property type="entry name" value="pupylate_PafA"/>
    <property type="match status" value="1"/>
</dbReference>
<dbReference type="GO" id="GO:0010498">
    <property type="term" value="P:proteasomal protein catabolic process"/>
    <property type="evidence" value="ECO:0007669"/>
    <property type="project" value="UniProtKB-UniRule"/>
</dbReference>
<keyword evidence="5" id="KW-0067">ATP-binding</keyword>
<dbReference type="GO" id="GO:0070490">
    <property type="term" value="P:protein pupylation"/>
    <property type="evidence" value="ECO:0007669"/>
    <property type="project" value="UniProtKB-UniRule"/>
</dbReference>
<keyword evidence="1 8" id="KW-0436">Ligase</keyword>
<evidence type="ECO:0000256" key="7">
    <source>
        <dbReference type="NCBIfam" id="TIGR03686"/>
    </source>
</evidence>
<dbReference type="GO" id="GO:0005524">
    <property type="term" value="F:ATP binding"/>
    <property type="evidence" value="ECO:0007669"/>
    <property type="project" value="UniProtKB-KW"/>
</dbReference>
<evidence type="ECO:0000313" key="8">
    <source>
        <dbReference type="EMBL" id="SPT56220.1"/>
    </source>
</evidence>
<dbReference type="InterPro" id="IPR004347">
    <property type="entry name" value="Pup_ligase/deamidase"/>
</dbReference>
<dbReference type="EC" id="6.3.1.19" evidence="7"/>
<accession>A0A2X0UKQ5</accession>
<dbReference type="EMBL" id="UAPR01000008">
    <property type="protein sequence ID" value="SPT56220.1"/>
    <property type="molecule type" value="Genomic_DNA"/>
</dbReference>
<dbReference type="GO" id="GO:0046872">
    <property type="term" value="F:metal ion binding"/>
    <property type="evidence" value="ECO:0007669"/>
    <property type="project" value="UniProtKB-KW"/>
</dbReference>
<evidence type="ECO:0000256" key="2">
    <source>
        <dbReference type="ARBA" id="ARBA00022723"/>
    </source>
</evidence>
<evidence type="ECO:0000256" key="6">
    <source>
        <dbReference type="ARBA" id="ARBA00022842"/>
    </source>
</evidence>
<gene>
    <name evidence="8" type="primary">pafA</name>
    <name evidence="8" type="ORF">NCTC9935_01746</name>
</gene>
<keyword evidence="4" id="KW-0833">Ubl conjugation pathway</keyword>
<keyword evidence="9" id="KW-1185">Reference proteome</keyword>
<dbReference type="InterPro" id="IPR022279">
    <property type="entry name" value="Pup_ligase"/>
</dbReference>
<sequence length="477" mass="52370">MLKRSCRDSSRRAASEVRRRVFGIETEYGLTAASPSGATPMDAEHAARQLFEPLLHQGRSSNLFLRNGGRLYLDVGAHPEYATAECDRLEDLLEQDRAGSSMLADLATQADNALSELGTDLRLHLFRNNLDSQGNSYGCHENYLLHRRRDFRQVADALVAFFVTRQILVGNGWINTTAAAPRLQFSQRADQMWDAVSSATTRSRPIINTRDEALADSGAYRRMHVIVGDTNVAEPTTALKVGMTELLIHAIEDGLQIADLALADPMRAIREINADLSGSATIELANGRTTTAVAMQREIRERVLARIALADLDPMRSYVVDLWDRGLDAISSGDWSGIDTELDIAIKRKLLTSYCARSGATLADPRVARLELSYSEITADGLRERMERAGLMRRLTDVEGVRRAQEAPPTTTRAALRGRVIAAAEDARADLSVDWVHVRLDEGSAIPLSLQDPLATTDTRVDALIAQIDASSPTIPA</sequence>
<dbReference type="PANTHER" id="PTHR42307">
    <property type="entry name" value="PUP DEAMIDASE/DEPUPYLASE"/>
    <property type="match status" value="1"/>
</dbReference>
<dbReference type="STRING" id="1660.APY09_07620"/>
<reference evidence="8 9" key="1">
    <citation type="submission" date="2018-06" db="EMBL/GenBank/DDBJ databases">
        <authorList>
            <consortium name="Pathogen Informatics"/>
            <person name="Doyle S."/>
        </authorList>
    </citation>
    <scope>NUCLEOTIDE SEQUENCE [LARGE SCALE GENOMIC DNA]</scope>
    <source>
        <strain evidence="8 9">NCTC9935</strain>
    </source>
</reference>
<organism evidence="8 9">
    <name type="scientific">Schaalia odontolytica</name>
    <dbReference type="NCBI Taxonomy" id="1660"/>
    <lineage>
        <taxon>Bacteria</taxon>
        <taxon>Bacillati</taxon>
        <taxon>Actinomycetota</taxon>
        <taxon>Actinomycetes</taxon>
        <taxon>Actinomycetales</taxon>
        <taxon>Actinomycetaceae</taxon>
        <taxon>Schaalia</taxon>
    </lineage>
</organism>
<evidence type="ECO:0000256" key="1">
    <source>
        <dbReference type="ARBA" id="ARBA00022598"/>
    </source>
</evidence>
<dbReference type="AlphaFoldDB" id="A0A2X0UKQ5"/>
<keyword evidence="2" id="KW-0479">Metal-binding</keyword>
<dbReference type="GO" id="GO:0019941">
    <property type="term" value="P:modification-dependent protein catabolic process"/>
    <property type="evidence" value="ECO:0007669"/>
    <property type="project" value="UniProtKB-UniRule"/>
</dbReference>
<dbReference type="Proteomes" id="UP000250192">
    <property type="component" value="Unassembled WGS sequence"/>
</dbReference>
<name>A0A2X0UKQ5_9ACTO</name>
<protein>
    <recommendedName>
        <fullName evidence="7">Pup--protein ligase</fullName>
        <ecNumber evidence="7">6.3.1.19</ecNumber>
    </recommendedName>
</protein>
<keyword evidence="3" id="KW-0547">Nucleotide-binding</keyword>
<dbReference type="PANTHER" id="PTHR42307:SF3">
    <property type="entry name" value="PUP--PROTEIN LIGASE"/>
    <property type="match status" value="1"/>
</dbReference>
<evidence type="ECO:0000256" key="5">
    <source>
        <dbReference type="ARBA" id="ARBA00022840"/>
    </source>
</evidence>
<evidence type="ECO:0000256" key="3">
    <source>
        <dbReference type="ARBA" id="ARBA00022741"/>
    </source>
</evidence>
<proteinExistence type="predicted"/>